<dbReference type="GO" id="GO:0005524">
    <property type="term" value="F:ATP binding"/>
    <property type="evidence" value="ECO:0007669"/>
    <property type="project" value="UniProtKB-KW"/>
</dbReference>
<accession>N2B5V2</accession>
<evidence type="ECO:0000256" key="4">
    <source>
        <dbReference type="ARBA" id="ARBA00022840"/>
    </source>
</evidence>
<dbReference type="Pfam" id="PF01624">
    <property type="entry name" value="MutS_I"/>
    <property type="match status" value="1"/>
</dbReference>
<keyword evidence="5" id="KW-0238">DNA-binding</keyword>
<dbReference type="GO" id="GO:0006298">
    <property type="term" value="P:mismatch repair"/>
    <property type="evidence" value="ECO:0007669"/>
    <property type="project" value="InterPro"/>
</dbReference>
<organism evidence="9 10">
    <name type="scientific">Eubacterium plexicaudatum ASF492</name>
    <dbReference type="NCBI Taxonomy" id="1235802"/>
    <lineage>
        <taxon>Bacteria</taxon>
        <taxon>Bacillati</taxon>
        <taxon>Bacillota</taxon>
        <taxon>Clostridia</taxon>
        <taxon>Eubacteriales</taxon>
        <taxon>Eubacteriaceae</taxon>
        <taxon>Eubacterium</taxon>
    </lineage>
</organism>
<evidence type="ECO:0000256" key="3">
    <source>
        <dbReference type="ARBA" id="ARBA00022763"/>
    </source>
</evidence>
<sequence length="189" mass="21741">MVEIKTEATPMMRQYLEIKDSYKDCILFYRLGDFYEMFYDDAIKASKELELTLTGKNCGLEERAPMCGVPYHSVEGYLNKLVEKGYKVAICEQVEDPKHARGIVHREVIRIVTPGTNINMQALDESKNNYIMSIVYLNSRYGLSIADVTTGDYYVTEVESTQKLCDEINKSPLYNFLKNKITHKVLSHV</sequence>
<keyword evidence="3" id="KW-0227">DNA damage</keyword>
<evidence type="ECO:0000259" key="7">
    <source>
        <dbReference type="Pfam" id="PF01624"/>
    </source>
</evidence>
<dbReference type="EMBL" id="AQFT01000015">
    <property type="protein sequence ID" value="EMZ37027.1"/>
    <property type="molecule type" value="Genomic_DNA"/>
</dbReference>
<name>N2B5V2_9FIRM</name>
<dbReference type="InterPro" id="IPR016151">
    <property type="entry name" value="DNA_mismatch_repair_MutS_N"/>
</dbReference>
<dbReference type="Gene3D" id="3.40.1170.10">
    <property type="entry name" value="DNA repair protein MutS, domain I"/>
    <property type="match status" value="1"/>
</dbReference>
<dbReference type="SUPFAM" id="SSF53150">
    <property type="entry name" value="DNA repair protein MutS, domain II"/>
    <property type="match status" value="1"/>
</dbReference>
<evidence type="ECO:0000313" key="10">
    <source>
        <dbReference type="Proteomes" id="UP000012589"/>
    </source>
</evidence>
<reference evidence="9 10" key="1">
    <citation type="journal article" date="2014" name="Genome Announc.">
        <title>Draft genome sequences of the altered schaedler flora, a defined bacterial community from gnotobiotic mice.</title>
        <authorList>
            <person name="Wannemuehler M.J."/>
            <person name="Overstreet A.M."/>
            <person name="Ward D.V."/>
            <person name="Phillips G.J."/>
        </authorList>
    </citation>
    <scope>NUCLEOTIDE SEQUENCE [LARGE SCALE GENOMIC DNA]</scope>
    <source>
        <strain evidence="9 10">ASF492</strain>
    </source>
</reference>
<dbReference type="HOGENOM" id="CLU_002472_9_0_9"/>
<dbReference type="Proteomes" id="UP000012589">
    <property type="component" value="Unassembled WGS sequence"/>
</dbReference>
<feature type="domain" description="DNA mismatch repair protein MutS connector" evidence="8">
    <location>
        <begin position="129"/>
        <end position="169"/>
    </location>
</feature>
<evidence type="ECO:0000256" key="5">
    <source>
        <dbReference type="ARBA" id="ARBA00023125"/>
    </source>
</evidence>
<dbReference type="OrthoDB" id="9802448at2"/>
<comment type="caution">
    <text evidence="9">The sequence shown here is derived from an EMBL/GenBank/DDBJ whole genome shotgun (WGS) entry which is preliminary data.</text>
</comment>
<proteinExistence type="inferred from homology"/>
<dbReference type="eggNOG" id="COG0249">
    <property type="taxonomic scope" value="Bacteria"/>
</dbReference>
<dbReference type="SUPFAM" id="SSF55271">
    <property type="entry name" value="DNA repair protein MutS, domain I"/>
    <property type="match status" value="1"/>
</dbReference>
<keyword evidence="2" id="KW-0547">Nucleotide-binding</keyword>
<evidence type="ECO:0000313" key="9">
    <source>
        <dbReference type="EMBL" id="EMZ37027.1"/>
    </source>
</evidence>
<dbReference type="AlphaFoldDB" id="N2B5V2"/>
<dbReference type="PATRIC" id="fig|1235802.3.peg.540"/>
<comment type="similarity">
    <text evidence="1">Belongs to the DNA mismatch repair MutS family.</text>
</comment>
<dbReference type="Pfam" id="PF05188">
    <property type="entry name" value="MutS_II"/>
    <property type="match status" value="1"/>
</dbReference>
<protein>
    <submittedName>
        <fullName evidence="9">DNA mismatch repair protein mutS</fullName>
    </submittedName>
</protein>
<evidence type="ECO:0000259" key="8">
    <source>
        <dbReference type="Pfam" id="PF05188"/>
    </source>
</evidence>
<dbReference type="InterPro" id="IPR007695">
    <property type="entry name" value="DNA_mismatch_repair_MutS-lik_N"/>
</dbReference>
<feature type="domain" description="DNA mismatch repair protein MutS-like N-terminal" evidence="7">
    <location>
        <begin position="9"/>
        <end position="118"/>
    </location>
</feature>
<gene>
    <name evidence="9" type="ORF">C823_00515</name>
</gene>
<dbReference type="GO" id="GO:0030983">
    <property type="term" value="F:mismatched DNA binding"/>
    <property type="evidence" value="ECO:0007669"/>
    <property type="project" value="InterPro"/>
</dbReference>
<evidence type="ECO:0000256" key="2">
    <source>
        <dbReference type="ARBA" id="ARBA00022741"/>
    </source>
</evidence>
<dbReference type="InterPro" id="IPR007860">
    <property type="entry name" value="DNA_mmatch_repair_MutS_con_dom"/>
</dbReference>
<evidence type="ECO:0000256" key="1">
    <source>
        <dbReference type="ARBA" id="ARBA00006271"/>
    </source>
</evidence>
<dbReference type="FunFam" id="3.40.1170.10:FF:000001">
    <property type="entry name" value="DNA mismatch repair protein MutS"/>
    <property type="match status" value="1"/>
</dbReference>
<dbReference type="STRING" id="1235802.C823_00515"/>
<evidence type="ECO:0000256" key="6">
    <source>
        <dbReference type="ARBA" id="ARBA00023204"/>
    </source>
</evidence>
<dbReference type="InterPro" id="IPR036678">
    <property type="entry name" value="MutS_con_dom_sf"/>
</dbReference>
<keyword evidence="6" id="KW-0234">DNA repair</keyword>
<keyword evidence="10" id="KW-1185">Reference proteome</keyword>
<keyword evidence="4" id="KW-0067">ATP-binding</keyword>
<dbReference type="Gene3D" id="3.30.420.110">
    <property type="entry name" value="MutS, connector domain"/>
    <property type="match status" value="1"/>
</dbReference>